<dbReference type="AlphaFoldDB" id="A0A7W4TL68"/>
<feature type="domain" description="Luciferase-like" evidence="2">
    <location>
        <begin position="11"/>
        <end position="283"/>
    </location>
</feature>
<evidence type="ECO:0000259" key="2">
    <source>
        <dbReference type="Pfam" id="PF00296"/>
    </source>
</evidence>
<dbReference type="SUPFAM" id="SSF51679">
    <property type="entry name" value="Bacterial luciferase-like"/>
    <property type="match status" value="1"/>
</dbReference>
<dbReference type="Gene3D" id="3.20.20.30">
    <property type="entry name" value="Luciferase-like domain"/>
    <property type="match status" value="1"/>
</dbReference>
<protein>
    <submittedName>
        <fullName evidence="3">Luciferase family oxidoreductase group 1</fullName>
    </submittedName>
</protein>
<dbReference type="Pfam" id="PF00296">
    <property type="entry name" value="Bac_luciferase"/>
    <property type="match status" value="1"/>
</dbReference>
<accession>A0A7W4TL68</accession>
<dbReference type="InterPro" id="IPR036661">
    <property type="entry name" value="Luciferase-like_sf"/>
</dbReference>
<evidence type="ECO:0000256" key="1">
    <source>
        <dbReference type="ARBA" id="ARBA00007789"/>
    </source>
</evidence>
<dbReference type="PANTHER" id="PTHR30137:SF6">
    <property type="entry name" value="LUCIFERASE-LIKE MONOOXYGENASE"/>
    <property type="match status" value="1"/>
</dbReference>
<evidence type="ECO:0000313" key="4">
    <source>
        <dbReference type="Proteomes" id="UP000533269"/>
    </source>
</evidence>
<dbReference type="InterPro" id="IPR050766">
    <property type="entry name" value="Bact_Lucif_Oxidored"/>
</dbReference>
<dbReference type="Proteomes" id="UP000533269">
    <property type="component" value="Unassembled WGS sequence"/>
</dbReference>
<evidence type="ECO:0000313" key="3">
    <source>
        <dbReference type="EMBL" id="MBB2900326.1"/>
    </source>
</evidence>
<dbReference type="NCBIfam" id="TIGR03558">
    <property type="entry name" value="oxido_grp_1"/>
    <property type="match status" value="1"/>
</dbReference>
<comment type="similarity">
    <text evidence="1">To bacterial alkanal monooxygenase alpha and beta chains.</text>
</comment>
<dbReference type="GO" id="GO:0005829">
    <property type="term" value="C:cytosol"/>
    <property type="evidence" value="ECO:0007669"/>
    <property type="project" value="TreeGrafter"/>
</dbReference>
<dbReference type="OMA" id="PPFVLAM"/>
<dbReference type="RefSeq" id="WP_012084669.1">
    <property type="nucleotide sequence ID" value="NZ_JACHVY010000001.1"/>
</dbReference>
<dbReference type="GO" id="GO:0016705">
    <property type="term" value="F:oxidoreductase activity, acting on paired donors, with incorporation or reduction of molecular oxygen"/>
    <property type="evidence" value="ECO:0007669"/>
    <property type="project" value="InterPro"/>
</dbReference>
<comment type="caution">
    <text evidence="3">The sequence shown here is derived from an EMBL/GenBank/DDBJ whole genome shotgun (WGS) entry which is preliminary data.</text>
</comment>
<sequence length="323" mass="33651">MLLSLLDRSRTRTGRDDADALRATLRRAVHAERLGLHRFWVAEHHAVPGAVGSAPTVLMAAVAAATARIRVGAAGVMLPNHVPFVVAEQLATLSALHPGRVDVGVGRSLGFTAPVRRALGASSAEDFEDRLAELLDWLHGRGPLTLRPSAPAPPVWLLATGNGLGTAARFGLPVVVAGPLLAEPAPLARYRAESPPGRARVTASLDVLVADSAAQARRELLPQAVALARTRSRGEFPPLPSPAEAASAQLSARELADVETTLASAVLGDEAEVAQRLADLVDRTGAVELMVATTLHDEAAEAEADTRLARLVARLGGGLRTAG</sequence>
<dbReference type="InterPro" id="IPR011251">
    <property type="entry name" value="Luciferase-like_dom"/>
</dbReference>
<reference evidence="3 4" key="1">
    <citation type="submission" date="2020-08" db="EMBL/GenBank/DDBJ databases">
        <title>The Agave Microbiome: Exploring the role of microbial communities in plant adaptations to desert environments.</title>
        <authorList>
            <person name="Partida-Martinez L.P."/>
        </authorList>
    </citation>
    <scope>NUCLEOTIDE SEQUENCE [LARGE SCALE GENOMIC DNA]</scope>
    <source>
        <strain evidence="3 4">AS2.23</strain>
    </source>
</reference>
<dbReference type="EMBL" id="JACHVY010000001">
    <property type="protein sequence ID" value="MBB2900326.1"/>
    <property type="molecule type" value="Genomic_DNA"/>
</dbReference>
<gene>
    <name evidence="3" type="ORF">FHR75_001114</name>
</gene>
<dbReference type="InterPro" id="IPR019949">
    <property type="entry name" value="CmoO-like"/>
</dbReference>
<name>A0A7W4TL68_KINRA</name>
<dbReference type="PANTHER" id="PTHR30137">
    <property type="entry name" value="LUCIFERASE-LIKE MONOOXYGENASE"/>
    <property type="match status" value="1"/>
</dbReference>
<reference evidence="3 4" key="2">
    <citation type="submission" date="2020-08" db="EMBL/GenBank/DDBJ databases">
        <authorList>
            <person name="Partida-Martinez L."/>
            <person name="Huntemann M."/>
            <person name="Clum A."/>
            <person name="Wang J."/>
            <person name="Palaniappan K."/>
            <person name="Ritter S."/>
            <person name="Chen I.-M."/>
            <person name="Stamatis D."/>
            <person name="Reddy T."/>
            <person name="O'Malley R."/>
            <person name="Daum C."/>
            <person name="Shapiro N."/>
            <person name="Ivanova N."/>
            <person name="Kyrpides N."/>
            <person name="Woyke T."/>
        </authorList>
    </citation>
    <scope>NUCLEOTIDE SEQUENCE [LARGE SCALE GENOMIC DNA]</scope>
    <source>
        <strain evidence="3 4">AS2.23</strain>
    </source>
</reference>
<proteinExistence type="predicted"/>
<organism evidence="3 4">
    <name type="scientific">Kineococcus radiotolerans</name>
    <dbReference type="NCBI Taxonomy" id="131568"/>
    <lineage>
        <taxon>Bacteria</taxon>
        <taxon>Bacillati</taxon>
        <taxon>Actinomycetota</taxon>
        <taxon>Actinomycetes</taxon>
        <taxon>Kineosporiales</taxon>
        <taxon>Kineosporiaceae</taxon>
        <taxon>Kineococcus</taxon>
    </lineage>
</organism>